<protein>
    <submittedName>
        <fullName evidence="1">Uncharacterized protein</fullName>
    </submittedName>
</protein>
<sequence>MKTWKWGVVSISASIPDGAAAVRQGQLITQVIKGRSAAAVKVTTDNTRLSFHKYRQMFRQATEYTKKGHPRRVGGEKSKEAITLRREIFKKRTVQTGPKTRQSNVSTKKWFNFRLSTAKQG</sequence>
<dbReference type="EMBL" id="PFLC01000053">
    <property type="protein sequence ID" value="PIY62108.1"/>
    <property type="molecule type" value="Genomic_DNA"/>
</dbReference>
<accession>A0A2M7QAH4</accession>
<name>A0A2M7QAH4_9BACT</name>
<evidence type="ECO:0000313" key="1">
    <source>
        <dbReference type="EMBL" id="PIY62108.1"/>
    </source>
</evidence>
<evidence type="ECO:0000313" key="2">
    <source>
        <dbReference type="Proteomes" id="UP000230973"/>
    </source>
</evidence>
<gene>
    <name evidence="1" type="ORF">COY93_04060</name>
</gene>
<comment type="caution">
    <text evidence="1">The sequence shown here is derived from an EMBL/GenBank/DDBJ whole genome shotgun (WGS) entry which is preliminary data.</text>
</comment>
<dbReference type="AlphaFoldDB" id="A0A2M7QAH4"/>
<proteinExistence type="predicted"/>
<dbReference type="Proteomes" id="UP000230973">
    <property type="component" value="Unassembled WGS sequence"/>
</dbReference>
<reference evidence="2" key="1">
    <citation type="submission" date="2017-09" db="EMBL/GenBank/DDBJ databases">
        <title>Depth-based differentiation of microbial function through sediment-hosted aquifers and enrichment of novel symbionts in the deep terrestrial subsurface.</title>
        <authorList>
            <person name="Probst A.J."/>
            <person name="Ladd B."/>
            <person name="Jarett J.K."/>
            <person name="Geller-Mcgrath D.E."/>
            <person name="Sieber C.M.K."/>
            <person name="Emerson J.B."/>
            <person name="Anantharaman K."/>
            <person name="Thomas B.C."/>
            <person name="Malmstrom R."/>
            <person name="Stieglmeier M."/>
            <person name="Klingl A."/>
            <person name="Woyke T."/>
            <person name="Ryan C.M."/>
            <person name="Banfield J.F."/>
        </authorList>
    </citation>
    <scope>NUCLEOTIDE SEQUENCE [LARGE SCALE GENOMIC DNA]</scope>
</reference>
<organism evidence="1 2">
    <name type="scientific">Candidatus Uhrbacteria bacterium CG_4_10_14_0_8_um_filter_58_22</name>
    <dbReference type="NCBI Taxonomy" id="1975029"/>
    <lineage>
        <taxon>Bacteria</taxon>
        <taxon>Candidatus Uhriibacteriota</taxon>
    </lineage>
</organism>